<evidence type="ECO:0000313" key="6">
    <source>
        <dbReference type="Proteomes" id="UP000609849"/>
    </source>
</evidence>
<protein>
    <submittedName>
        <fullName evidence="5">VRR-NUC domain-containing protein</fullName>
    </submittedName>
</protein>
<dbReference type="Pfam" id="PF08774">
    <property type="entry name" value="VRR_NUC"/>
    <property type="match status" value="1"/>
</dbReference>
<dbReference type="InterPro" id="IPR011856">
    <property type="entry name" value="tRNA_endonuc-like_dom_sf"/>
</dbReference>
<feature type="domain" description="VRR-NUC" evidence="4">
    <location>
        <begin position="6"/>
        <end position="109"/>
    </location>
</feature>
<dbReference type="SMART" id="SM00990">
    <property type="entry name" value="VRR_NUC"/>
    <property type="match status" value="1"/>
</dbReference>
<keyword evidence="3" id="KW-0378">Hydrolase</keyword>
<comment type="caution">
    <text evidence="5">The sequence shown here is derived from an EMBL/GenBank/DDBJ whole genome shotgun (WGS) entry which is preliminary data.</text>
</comment>
<evidence type="ECO:0000256" key="3">
    <source>
        <dbReference type="ARBA" id="ARBA00022801"/>
    </source>
</evidence>
<gene>
    <name evidence="5" type="ORF">H8923_06285</name>
</gene>
<accession>A0ABR7JNC0</accession>
<evidence type="ECO:0000313" key="5">
    <source>
        <dbReference type="EMBL" id="MBC5996365.1"/>
    </source>
</evidence>
<keyword evidence="6" id="KW-1185">Reference proteome</keyword>
<name>A0ABR7JNC0_9FIRM</name>
<comment type="cofactor">
    <cofactor evidence="1">
        <name>Mg(2+)</name>
        <dbReference type="ChEBI" id="CHEBI:18420"/>
    </cofactor>
</comment>
<dbReference type="EMBL" id="JACRWE010000002">
    <property type="protein sequence ID" value="MBC5996365.1"/>
    <property type="molecule type" value="Genomic_DNA"/>
</dbReference>
<evidence type="ECO:0000256" key="2">
    <source>
        <dbReference type="ARBA" id="ARBA00022722"/>
    </source>
</evidence>
<dbReference type="Gene3D" id="3.40.1350.10">
    <property type="match status" value="1"/>
</dbReference>
<evidence type="ECO:0000259" key="4">
    <source>
        <dbReference type="SMART" id="SM00990"/>
    </source>
</evidence>
<dbReference type="Proteomes" id="UP000609849">
    <property type="component" value="Unassembled WGS sequence"/>
</dbReference>
<sequence length="122" mass="14025">MIHKKRSESTEQITLIQWCNLNKCVWPELGLIFHIPNGGQRNKTEARRLKTEGVKAGVPDLFLPVARGKFHGLFIEMKYGNNKATPKQREWIIELNKQGYYAVVCNGFDEAKATIESYIKMT</sequence>
<dbReference type="InterPro" id="IPR014883">
    <property type="entry name" value="VRR_NUC"/>
</dbReference>
<proteinExistence type="predicted"/>
<organism evidence="5 6">
    <name type="scientific">Romboutsia faecis</name>
    <dbReference type="NCBI Taxonomy" id="2764597"/>
    <lineage>
        <taxon>Bacteria</taxon>
        <taxon>Bacillati</taxon>
        <taxon>Bacillota</taxon>
        <taxon>Clostridia</taxon>
        <taxon>Peptostreptococcales</taxon>
        <taxon>Peptostreptococcaceae</taxon>
        <taxon>Romboutsia</taxon>
    </lineage>
</organism>
<dbReference type="RefSeq" id="WP_153972008.1">
    <property type="nucleotide sequence ID" value="NZ_JACRWE010000002.1"/>
</dbReference>
<evidence type="ECO:0000256" key="1">
    <source>
        <dbReference type="ARBA" id="ARBA00001946"/>
    </source>
</evidence>
<reference evidence="5 6" key="1">
    <citation type="submission" date="2020-08" db="EMBL/GenBank/DDBJ databases">
        <authorList>
            <person name="Liu C."/>
            <person name="Sun Q."/>
        </authorList>
    </citation>
    <scope>NUCLEOTIDE SEQUENCE [LARGE SCALE GENOMIC DNA]</scope>
    <source>
        <strain evidence="5 6">NSJ-18</strain>
    </source>
</reference>
<keyword evidence="2" id="KW-0540">Nuclease</keyword>